<dbReference type="eggNOG" id="ENOG50337GJ">
    <property type="taxonomic scope" value="Bacteria"/>
</dbReference>
<gene>
    <name evidence="1" type="ordered locus">MGMSRv2__2554</name>
</gene>
<reference evidence="1 2" key="1">
    <citation type="journal article" date="2014" name="Genome Announc.">
        <title>Complete genome sequence of Magnetospirillum gryphiswaldense MSR-1.</title>
        <authorList>
            <person name="Wang X."/>
            <person name="Wang Q."/>
            <person name="Zhang W."/>
            <person name="Wang Y."/>
            <person name="Li L."/>
            <person name="Wen T."/>
            <person name="Zhang T."/>
            <person name="Zhang Y."/>
            <person name="Xu J."/>
            <person name="Hu J."/>
            <person name="Li S."/>
            <person name="Liu L."/>
            <person name="Liu J."/>
            <person name="Jiang W."/>
            <person name="Tian J."/>
            <person name="Li Y."/>
            <person name="Schuler D."/>
            <person name="Wang L."/>
            <person name="Li J."/>
        </authorList>
    </citation>
    <scope>NUCLEOTIDE SEQUENCE [LARGE SCALE GENOMIC DNA]</scope>
    <source>
        <strain evidence="2">DSM 6361 / JCM 21280 / NBRC 15271 / MSR-1</strain>
    </source>
</reference>
<evidence type="ECO:0000313" key="1">
    <source>
        <dbReference type="EMBL" id="CDK99769.1"/>
    </source>
</evidence>
<dbReference type="EMBL" id="HG794546">
    <property type="protein sequence ID" value="CDK99769.1"/>
    <property type="molecule type" value="Genomic_DNA"/>
</dbReference>
<evidence type="ECO:0000313" key="2">
    <source>
        <dbReference type="Proteomes" id="UP000018922"/>
    </source>
</evidence>
<sequence>MTILSWPARLPLPTFDGYAIEPQDATSRTDMEAGPARQRRRFTGTPTRIPVRWRLSQTDFATFEAWFRLKLADGAEWFAVDLLGGVGVTGHEARFLGQSNAPYKAVPSRGGIWIVTSVLEIRERPMLDEGALEILLAEDVPALFATIEMLHSALHAGLPVTNRW</sequence>
<organism evidence="1 2">
    <name type="scientific">Magnetospirillum gryphiswaldense (strain DSM 6361 / JCM 21280 / NBRC 15271 / MSR-1)</name>
    <dbReference type="NCBI Taxonomy" id="431944"/>
    <lineage>
        <taxon>Bacteria</taxon>
        <taxon>Pseudomonadati</taxon>
        <taxon>Pseudomonadota</taxon>
        <taxon>Alphaproteobacteria</taxon>
        <taxon>Rhodospirillales</taxon>
        <taxon>Rhodospirillaceae</taxon>
        <taxon>Magnetospirillum</taxon>
    </lineage>
</organism>
<dbReference type="STRING" id="1430440.MGMSRv2__2554"/>
<dbReference type="AlphaFoldDB" id="V6F2V6"/>
<dbReference type="HOGENOM" id="CLU_136646_0_0_5"/>
<protein>
    <submittedName>
        <fullName evidence="1">Uncharacterized protein</fullName>
    </submittedName>
</protein>
<accession>V6F2V6</accession>
<dbReference type="KEGG" id="mgy:MGMSRv2__2554"/>
<dbReference type="Proteomes" id="UP000018922">
    <property type="component" value="Chromosome I"/>
</dbReference>
<proteinExistence type="predicted"/>
<keyword evidence="2" id="KW-1185">Reference proteome</keyword>
<name>V6F2V6_MAGGM</name>